<proteinExistence type="predicted"/>
<dbReference type="SUPFAM" id="SSF46785">
    <property type="entry name" value="Winged helix' DNA-binding domain"/>
    <property type="match status" value="1"/>
</dbReference>
<dbReference type="InterPro" id="IPR002577">
    <property type="entry name" value="HTH_HxlR"/>
</dbReference>
<sequence>MDESTTSKKDVVLTPFDYTLSIIGGKWKMKIMYQLAFHGVTRYGELKRRVSGITYKVLTAQLSDLESNGIIQRVEYDQSPPKVEYSLTSRGQSLMPILEEICKWGVHNVEESQGNKGDKPHTITVRDYL</sequence>
<evidence type="ECO:0000256" key="3">
    <source>
        <dbReference type="ARBA" id="ARBA00023163"/>
    </source>
</evidence>
<dbReference type="RefSeq" id="WP_310137288.1">
    <property type="nucleotide sequence ID" value="NZ_JAVDTR010000003.1"/>
</dbReference>
<gene>
    <name evidence="5" type="ORF">J2W91_001252</name>
</gene>
<dbReference type="AlphaFoldDB" id="A0AAP5GZY0"/>
<dbReference type="Gene3D" id="1.10.10.10">
    <property type="entry name" value="Winged helix-like DNA-binding domain superfamily/Winged helix DNA-binding domain"/>
    <property type="match status" value="1"/>
</dbReference>
<dbReference type="InterPro" id="IPR036388">
    <property type="entry name" value="WH-like_DNA-bd_sf"/>
</dbReference>
<dbReference type="InterPro" id="IPR011991">
    <property type="entry name" value="ArsR-like_HTH"/>
</dbReference>
<keyword evidence="1" id="KW-0805">Transcription regulation</keyword>
<name>A0AAP5GZY0_PAEAM</name>
<dbReference type="Proteomes" id="UP001254832">
    <property type="component" value="Unassembled WGS sequence"/>
</dbReference>
<dbReference type="EMBL" id="JAVDTR010000003">
    <property type="protein sequence ID" value="MDR6722800.1"/>
    <property type="molecule type" value="Genomic_DNA"/>
</dbReference>
<dbReference type="PANTHER" id="PTHR33204:SF29">
    <property type="entry name" value="TRANSCRIPTIONAL REGULATOR"/>
    <property type="match status" value="1"/>
</dbReference>
<evidence type="ECO:0000259" key="4">
    <source>
        <dbReference type="PROSITE" id="PS51118"/>
    </source>
</evidence>
<protein>
    <submittedName>
        <fullName evidence="5">DNA-binding HxlR family transcriptional regulator</fullName>
    </submittedName>
</protein>
<dbReference type="PANTHER" id="PTHR33204">
    <property type="entry name" value="TRANSCRIPTIONAL REGULATOR, MARR FAMILY"/>
    <property type="match status" value="1"/>
</dbReference>
<dbReference type="PROSITE" id="PS51118">
    <property type="entry name" value="HTH_HXLR"/>
    <property type="match status" value="1"/>
</dbReference>
<dbReference type="CDD" id="cd00090">
    <property type="entry name" value="HTH_ARSR"/>
    <property type="match status" value="1"/>
</dbReference>
<dbReference type="GO" id="GO:0003677">
    <property type="term" value="F:DNA binding"/>
    <property type="evidence" value="ECO:0007669"/>
    <property type="project" value="UniProtKB-KW"/>
</dbReference>
<reference evidence="5" key="1">
    <citation type="submission" date="2023-07" db="EMBL/GenBank/DDBJ databases">
        <title>Sorghum-associated microbial communities from plants grown in Nebraska, USA.</title>
        <authorList>
            <person name="Schachtman D."/>
        </authorList>
    </citation>
    <scope>NUCLEOTIDE SEQUENCE</scope>
    <source>
        <strain evidence="5">BE80</strain>
    </source>
</reference>
<dbReference type="InterPro" id="IPR036390">
    <property type="entry name" value="WH_DNA-bd_sf"/>
</dbReference>
<evidence type="ECO:0000256" key="1">
    <source>
        <dbReference type="ARBA" id="ARBA00023015"/>
    </source>
</evidence>
<evidence type="ECO:0000313" key="6">
    <source>
        <dbReference type="Proteomes" id="UP001254832"/>
    </source>
</evidence>
<dbReference type="Pfam" id="PF01638">
    <property type="entry name" value="HxlR"/>
    <property type="match status" value="1"/>
</dbReference>
<comment type="caution">
    <text evidence="5">The sequence shown here is derived from an EMBL/GenBank/DDBJ whole genome shotgun (WGS) entry which is preliminary data.</text>
</comment>
<keyword evidence="2 5" id="KW-0238">DNA-binding</keyword>
<keyword evidence="3" id="KW-0804">Transcription</keyword>
<accession>A0AAP5GZY0</accession>
<feature type="domain" description="HTH hxlR-type" evidence="4">
    <location>
        <begin position="14"/>
        <end position="113"/>
    </location>
</feature>
<evidence type="ECO:0000256" key="2">
    <source>
        <dbReference type="ARBA" id="ARBA00023125"/>
    </source>
</evidence>
<evidence type="ECO:0000313" key="5">
    <source>
        <dbReference type="EMBL" id="MDR6722800.1"/>
    </source>
</evidence>
<organism evidence="5 6">
    <name type="scientific">Paenibacillus amylolyticus</name>
    <dbReference type="NCBI Taxonomy" id="1451"/>
    <lineage>
        <taxon>Bacteria</taxon>
        <taxon>Bacillati</taxon>
        <taxon>Bacillota</taxon>
        <taxon>Bacilli</taxon>
        <taxon>Bacillales</taxon>
        <taxon>Paenibacillaceae</taxon>
        <taxon>Paenibacillus</taxon>
    </lineage>
</organism>